<proteinExistence type="predicted"/>
<feature type="transmembrane region" description="Helical" evidence="6">
    <location>
        <begin position="124"/>
        <end position="144"/>
    </location>
</feature>
<dbReference type="Proteomes" id="UP000515981">
    <property type="component" value="Chromosome"/>
</dbReference>
<evidence type="ECO:0000313" key="9">
    <source>
        <dbReference type="Proteomes" id="UP000515981"/>
    </source>
</evidence>
<feature type="transmembrane region" description="Helical" evidence="6">
    <location>
        <begin position="59"/>
        <end position="92"/>
    </location>
</feature>
<feature type="domain" description="Putative aromatic acid exporter C-terminal" evidence="7">
    <location>
        <begin position="151"/>
        <end position="314"/>
    </location>
</feature>
<evidence type="ECO:0000256" key="1">
    <source>
        <dbReference type="ARBA" id="ARBA00004651"/>
    </source>
</evidence>
<evidence type="ECO:0000256" key="6">
    <source>
        <dbReference type="SAM" id="Phobius"/>
    </source>
</evidence>
<keyword evidence="5 6" id="KW-0472">Membrane</keyword>
<name>A0A7G9FUQ5_9FIRM</name>
<dbReference type="Gene3D" id="1.20.120.940">
    <property type="entry name" value="Putative aromatic acid exporter, C-terminal domain"/>
    <property type="match status" value="1"/>
</dbReference>
<dbReference type="KEGG" id="ssun:H9Q77_14660"/>
<dbReference type="PANTHER" id="PTHR40064">
    <property type="entry name" value="MEMBRANE PROTEIN-RELATED"/>
    <property type="match status" value="1"/>
</dbReference>
<dbReference type="InterPro" id="IPR052984">
    <property type="entry name" value="UPF0421"/>
</dbReference>
<evidence type="ECO:0000259" key="7">
    <source>
        <dbReference type="Pfam" id="PF11728"/>
    </source>
</evidence>
<dbReference type="InterPro" id="IPR010343">
    <property type="entry name" value="ArAE_1"/>
</dbReference>
<dbReference type="InterPro" id="IPR038323">
    <property type="entry name" value="ArAE_1_C_sf"/>
</dbReference>
<keyword evidence="4 6" id="KW-1133">Transmembrane helix</keyword>
<protein>
    <recommendedName>
        <fullName evidence="7">Putative aromatic acid exporter C-terminal domain-containing protein</fullName>
    </recommendedName>
</protein>
<dbReference type="RefSeq" id="WP_249326027.1">
    <property type="nucleotide sequence ID" value="NZ_CP060633.1"/>
</dbReference>
<evidence type="ECO:0000313" key="8">
    <source>
        <dbReference type="EMBL" id="QNM02287.1"/>
    </source>
</evidence>
<dbReference type="GO" id="GO:0005886">
    <property type="term" value="C:plasma membrane"/>
    <property type="evidence" value="ECO:0007669"/>
    <property type="project" value="UniProtKB-SubCell"/>
</dbReference>
<comment type="subcellular location">
    <subcellularLocation>
        <location evidence="1">Cell membrane</location>
        <topology evidence="1">Multi-pass membrane protein</topology>
    </subcellularLocation>
</comment>
<dbReference type="Pfam" id="PF11728">
    <property type="entry name" value="ArAE_1_C"/>
    <property type="match status" value="1"/>
</dbReference>
<dbReference type="EMBL" id="CP060633">
    <property type="protein sequence ID" value="QNM02287.1"/>
    <property type="molecule type" value="Genomic_DNA"/>
</dbReference>
<dbReference type="InterPro" id="IPR021062">
    <property type="entry name" value="ArAE_1_C"/>
</dbReference>
<organism evidence="8 9">
    <name type="scientific">Simiaoa sunii</name>
    <dbReference type="NCBI Taxonomy" id="2763672"/>
    <lineage>
        <taxon>Bacteria</taxon>
        <taxon>Bacillati</taxon>
        <taxon>Bacillota</taxon>
        <taxon>Clostridia</taxon>
        <taxon>Lachnospirales</taxon>
        <taxon>Lachnospiraceae</taxon>
        <taxon>Simiaoa</taxon>
    </lineage>
</organism>
<dbReference type="Pfam" id="PF06081">
    <property type="entry name" value="ArAE_1"/>
    <property type="match status" value="1"/>
</dbReference>
<evidence type="ECO:0000256" key="2">
    <source>
        <dbReference type="ARBA" id="ARBA00022475"/>
    </source>
</evidence>
<reference evidence="8 9" key="1">
    <citation type="submission" date="2020-08" db="EMBL/GenBank/DDBJ databases">
        <authorList>
            <person name="Liu C."/>
            <person name="Sun Q."/>
        </authorList>
    </citation>
    <scope>NUCLEOTIDE SEQUENCE [LARGE SCALE GENOMIC DNA]</scope>
    <source>
        <strain evidence="8 9">NSJ-8</strain>
    </source>
</reference>
<keyword evidence="3 6" id="KW-0812">Transmembrane</keyword>
<evidence type="ECO:0000256" key="5">
    <source>
        <dbReference type="ARBA" id="ARBA00023136"/>
    </source>
</evidence>
<sequence length="320" mass="37001">MKMKTEETIKLIKYVTGSVAAVLLAAALQLQFAYAAGIITLLTIQDTKKETVRITAKRMIIFVIMTILSAVIFPLAGYHVWAFGIVLIPYLFSCMALDMKEAIAPIAVLCTHYVSAKSCSPSMILNEFLILMIGAGIGTLWNLYMPDGRRQLLEYQKTVDDKIVYILHRMAIYIELEDKTDYTGSCFDELDAMLVNLKKEALRYMNNHLITEDDYYYEYMQMRARQCVILKRIYADIIRLTTTPEQGKALADFIRQTADEFAEQNNVETLLSELERLHHHYEQQQLPVTRQEFENRSMLYHILEDMKAFLDIKKDFITAR</sequence>
<keyword evidence="9" id="KW-1185">Reference proteome</keyword>
<evidence type="ECO:0000256" key="3">
    <source>
        <dbReference type="ARBA" id="ARBA00022692"/>
    </source>
</evidence>
<gene>
    <name evidence="8" type="ORF">H9Q77_14660</name>
</gene>
<evidence type="ECO:0000256" key="4">
    <source>
        <dbReference type="ARBA" id="ARBA00022989"/>
    </source>
</evidence>
<keyword evidence="2" id="KW-1003">Cell membrane</keyword>
<dbReference type="PANTHER" id="PTHR40064:SF1">
    <property type="entry name" value="MEMBRANE PROTEIN"/>
    <property type="match status" value="1"/>
</dbReference>
<dbReference type="AlphaFoldDB" id="A0A7G9FUQ5"/>
<accession>A0A7G9FUQ5</accession>